<dbReference type="Pfam" id="PF05176">
    <property type="entry name" value="ATP-synt_10"/>
    <property type="match status" value="1"/>
</dbReference>
<dbReference type="PANTHER" id="PTHR28106:SF1">
    <property type="entry name" value="MITOCHONDRIAL ATPASE COMPLEX SUBUNIT ATP10"/>
    <property type="match status" value="1"/>
</dbReference>
<dbReference type="Proteomes" id="UP000000267">
    <property type="component" value="Unassembled WGS sequence"/>
</dbReference>
<dbReference type="GeneID" id="5547032"/>
<dbReference type="OMA" id="YFPNFHG"/>
<dbReference type="eggNOG" id="KOG4614">
    <property type="taxonomic scope" value="Eukaryota"/>
</dbReference>
<evidence type="ECO:0000256" key="1">
    <source>
        <dbReference type="SAM" id="MobiDB-lite"/>
    </source>
</evidence>
<dbReference type="FunCoup" id="A7TGF2">
    <property type="interactions" value="176"/>
</dbReference>
<dbReference type="InParanoid" id="A7TGF2"/>
<dbReference type="STRING" id="436907.A7TGF2"/>
<dbReference type="RefSeq" id="XP_001646580.1">
    <property type="nucleotide sequence ID" value="XM_001646530.1"/>
</dbReference>
<keyword evidence="3" id="KW-1185">Reference proteome</keyword>
<proteinExistence type="predicted"/>
<dbReference type="GO" id="GO:0005743">
    <property type="term" value="C:mitochondrial inner membrane"/>
    <property type="evidence" value="ECO:0007669"/>
    <property type="project" value="EnsemblFungi"/>
</dbReference>
<dbReference type="AlphaFoldDB" id="A7TGF2"/>
<evidence type="ECO:0000313" key="3">
    <source>
        <dbReference type="Proteomes" id="UP000000267"/>
    </source>
</evidence>
<dbReference type="HOGENOM" id="CLU_047290_2_0_1"/>
<dbReference type="GO" id="GO:0033615">
    <property type="term" value="P:mitochondrial proton-transporting ATP synthase complex assembly"/>
    <property type="evidence" value="ECO:0007669"/>
    <property type="project" value="EnsemblFungi"/>
</dbReference>
<evidence type="ECO:0008006" key="4">
    <source>
        <dbReference type="Google" id="ProtNLM"/>
    </source>
</evidence>
<protein>
    <recommendedName>
        <fullName evidence="4">Mitochondrial ATPase complex subunit ATP10</fullName>
    </recommendedName>
</protein>
<dbReference type="PANTHER" id="PTHR28106">
    <property type="entry name" value="MITOCHONDRIAL ATPASE COMPLEX SUBUNIT ATP10"/>
    <property type="match status" value="1"/>
</dbReference>
<dbReference type="OrthoDB" id="17089at2759"/>
<dbReference type="GO" id="GO:0051082">
    <property type="term" value="F:unfolded protein binding"/>
    <property type="evidence" value="ECO:0007669"/>
    <property type="project" value="EnsemblFungi"/>
</dbReference>
<organism evidence="3">
    <name type="scientific">Vanderwaltozyma polyspora (strain ATCC 22028 / DSM 70294 / BCRC 21397 / CBS 2163 / NBRC 10782 / NRRL Y-8283 / UCD 57-17)</name>
    <name type="common">Kluyveromyces polysporus</name>
    <dbReference type="NCBI Taxonomy" id="436907"/>
    <lineage>
        <taxon>Eukaryota</taxon>
        <taxon>Fungi</taxon>
        <taxon>Dikarya</taxon>
        <taxon>Ascomycota</taxon>
        <taxon>Saccharomycotina</taxon>
        <taxon>Saccharomycetes</taxon>
        <taxon>Saccharomycetales</taxon>
        <taxon>Saccharomycetaceae</taxon>
        <taxon>Vanderwaltozyma</taxon>
    </lineage>
</organism>
<accession>A7TGF2</accession>
<dbReference type="EMBL" id="DS480386">
    <property type="protein sequence ID" value="EDO18722.1"/>
    <property type="molecule type" value="Genomic_DNA"/>
</dbReference>
<dbReference type="KEGG" id="vpo:Kpol_1055p79"/>
<reference evidence="2 3" key="1">
    <citation type="journal article" date="2007" name="Proc. Natl. Acad. Sci. U.S.A.">
        <title>Independent sorting-out of thousands of duplicated gene pairs in two yeast species descended from a whole-genome duplication.</title>
        <authorList>
            <person name="Scannell D.R."/>
            <person name="Frank A.C."/>
            <person name="Conant G.C."/>
            <person name="Byrne K.P."/>
            <person name="Woolfit M."/>
            <person name="Wolfe K.H."/>
        </authorList>
    </citation>
    <scope>NUCLEOTIDE SEQUENCE [LARGE SCALE GENOMIC DNA]</scope>
    <source>
        <strain evidence="3">ATCC 22028 / DSM 70294 / BCRC 21397 / CBS 2163 / NBRC 10782 / NRRL Y-8283 / UCD 57-17</strain>
    </source>
</reference>
<sequence length="282" mass="32757">MITIFTRNFGTSGVPRSIFSKFNKYVVSNSSKEFEVVKLIKPVGLIDPPSKSTKYKEGNSLKDMLDPEKTEKRSEELGLEFNRSGMYDMYTFRKTNGKLFEAPQSYWKDNKALYFPHVIGRSLVGRINQNIEDSLKGKISIVKIFTNPVAEKMTDSFTKNEELDVDYANKDFEKLKDWNSQIVEINLIDSKAKEIIFKLFGMSKLRKLVPSFLHKNYFLSLRTQIPFTVREQLMINNMYTGYVMIVDPNLKIRWIACGNATEEDFKTLWKSVRGIKRENETS</sequence>
<feature type="compositionally biased region" description="Basic and acidic residues" evidence="1">
    <location>
        <begin position="54"/>
        <end position="73"/>
    </location>
</feature>
<dbReference type="PhylomeDB" id="A7TGF2"/>
<gene>
    <name evidence="2" type="ORF">Kpol_1055p79</name>
</gene>
<feature type="region of interest" description="Disordered" evidence="1">
    <location>
        <begin position="51"/>
        <end position="73"/>
    </location>
</feature>
<evidence type="ECO:0000313" key="2">
    <source>
        <dbReference type="EMBL" id="EDO18722.1"/>
    </source>
</evidence>
<name>A7TGF2_VANPO</name>
<dbReference type="InterPro" id="IPR007849">
    <property type="entry name" value="ATP10"/>
</dbReference>